<keyword evidence="3 6" id="KW-0378">Hydrolase</keyword>
<evidence type="ECO:0000259" key="8">
    <source>
        <dbReference type="Pfam" id="PF01432"/>
    </source>
</evidence>
<dbReference type="EMBL" id="CP002160">
    <property type="protein sequence ID" value="ADL52611.1"/>
    <property type="molecule type" value="Genomic_DNA"/>
</dbReference>
<comment type="cofactor">
    <cofactor evidence="6">
        <name>Zn(2+)</name>
        <dbReference type="ChEBI" id="CHEBI:29105"/>
    </cofactor>
    <text evidence="6">Binds 1 zinc ion.</text>
</comment>
<feature type="domain" description="Oligopeptidase F N-terminal" evidence="9">
    <location>
        <begin position="116"/>
        <end position="185"/>
    </location>
</feature>
<dbReference type="Proteomes" id="UP000002730">
    <property type="component" value="Chromosome"/>
</dbReference>
<keyword evidence="4 6" id="KW-0862">Zinc</keyword>
<organism evidence="10 11">
    <name type="scientific">Clostridium cellulovorans (strain ATCC 35296 / DSM 3052 / OCM 3 / 743B)</name>
    <dbReference type="NCBI Taxonomy" id="573061"/>
    <lineage>
        <taxon>Bacteria</taxon>
        <taxon>Bacillati</taxon>
        <taxon>Bacillota</taxon>
        <taxon>Clostridia</taxon>
        <taxon>Eubacteriales</taxon>
        <taxon>Clostridiaceae</taxon>
        <taxon>Clostridium</taxon>
    </lineage>
</organism>
<keyword evidence="1 6" id="KW-0645">Protease</keyword>
<dbReference type="GO" id="GO:0046872">
    <property type="term" value="F:metal ion binding"/>
    <property type="evidence" value="ECO:0007669"/>
    <property type="project" value="UniProtKB-UniRule"/>
</dbReference>
<evidence type="ECO:0000313" key="10">
    <source>
        <dbReference type="EMBL" id="ADL52611.1"/>
    </source>
</evidence>
<gene>
    <name evidence="10" type="ordered locus">Clocel_2917</name>
</gene>
<evidence type="ECO:0000256" key="3">
    <source>
        <dbReference type="ARBA" id="ARBA00022801"/>
    </source>
</evidence>
<dbReference type="Pfam" id="PF08439">
    <property type="entry name" value="Peptidase_M3_N"/>
    <property type="match status" value="1"/>
</dbReference>
<dbReference type="Gene3D" id="1.10.287.830">
    <property type="entry name" value="putative peptidase helix hairpin domain like"/>
    <property type="match status" value="1"/>
</dbReference>
<evidence type="ECO:0000256" key="5">
    <source>
        <dbReference type="ARBA" id="ARBA00023049"/>
    </source>
</evidence>
<comment type="function">
    <text evidence="6">Has oligopeptidase activity and degrades a variety of small bioactive peptides.</text>
</comment>
<dbReference type="NCBIfam" id="TIGR00181">
    <property type="entry name" value="pepF"/>
    <property type="match status" value="1"/>
</dbReference>
<sequence>MEGSKKLLKRSEIPDTAKWDVNKIFASDDKWEEAFKVAKEEAKKLSEYQGKLKEANMLLEFLKLDEKISRDVEKIMMYAFLKSDEDTKNTTYQGIKGRVNSYVAELQGSTAFFVPEILSFEDDFVEKVIKENKELELYRFYLERIMSKKPHILTKEKEELLASASELFDAPHSIYSIFANADLKFPKIKNEENEEMQLTEAMYSQFIKSKDRNVRENAFRSLFKTYGEFRNTIATSLVSSIKTWNFNAKIRSYSNAIESALAPNNIPVSVYDNTIEAINKNLPLLHRYVKLKKKMLKLDEIHMYDLYVPVIDTPKEHIEFKEAVTIANEALKPLGDEYLSIFNSGIENSWIDIYPNEGKRSGAYSWGCYDTMPYVLLNYTYELNDVSTFVHEMGHSIHSYYSRKSQPYIYSDYVIFCAEVASTTNEILLINHLIHKEKDKTKKLYLINSQLEQIRATVFRQVMFAEFEKITHETLEKGDSLTADDLCSIWHNLNVKYFGPDMVVDEEIDMEWARIPHFYSDFYVYQYATGYAAASSFAKMILEEKEGALEKYKGFLKSGGSNYPIEILKEAGVDMTTAKPIEDTMDTFRQLLDMIEEI</sequence>
<evidence type="ECO:0000256" key="2">
    <source>
        <dbReference type="ARBA" id="ARBA00022723"/>
    </source>
</evidence>
<dbReference type="InterPro" id="IPR045090">
    <property type="entry name" value="Pept_M3A_M3B"/>
</dbReference>
<dbReference type="eggNOG" id="COG1164">
    <property type="taxonomic scope" value="Bacteria"/>
</dbReference>
<dbReference type="CDD" id="cd09608">
    <property type="entry name" value="M3B_PepF"/>
    <property type="match status" value="1"/>
</dbReference>
<dbReference type="Pfam" id="PF01432">
    <property type="entry name" value="Peptidase_M3"/>
    <property type="match status" value="1"/>
</dbReference>
<dbReference type="STRING" id="573061.Clocel_2917"/>
<dbReference type="EC" id="3.4.24.-" evidence="6"/>
<dbReference type="KEGG" id="ccb:Clocel_2917"/>
<evidence type="ECO:0000256" key="1">
    <source>
        <dbReference type="ARBA" id="ARBA00022670"/>
    </source>
</evidence>
<dbReference type="GO" id="GO:0004222">
    <property type="term" value="F:metalloendopeptidase activity"/>
    <property type="evidence" value="ECO:0007669"/>
    <property type="project" value="UniProtKB-UniRule"/>
</dbReference>
<keyword evidence="11" id="KW-1185">Reference proteome</keyword>
<dbReference type="OrthoDB" id="9766487at2"/>
<dbReference type="InterPro" id="IPR004438">
    <property type="entry name" value="Peptidase_M3B"/>
</dbReference>
<evidence type="ECO:0000256" key="4">
    <source>
        <dbReference type="ARBA" id="ARBA00022833"/>
    </source>
</evidence>
<dbReference type="InterPro" id="IPR042088">
    <property type="entry name" value="OligoPept_F_C"/>
</dbReference>
<accession>D9SSU9</accession>
<proteinExistence type="inferred from homology"/>
<dbReference type="Gene3D" id="1.10.1370.20">
    <property type="entry name" value="Oligoendopeptidase f, C-terminal domain"/>
    <property type="match status" value="1"/>
</dbReference>
<dbReference type="PANTHER" id="PTHR11804:SF84">
    <property type="entry name" value="SACCHAROLYSIN"/>
    <property type="match status" value="1"/>
</dbReference>
<evidence type="ECO:0000256" key="6">
    <source>
        <dbReference type="RuleBase" id="RU368091"/>
    </source>
</evidence>
<keyword evidence="7" id="KW-0175">Coiled coil</keyword>
<dbReference type="InterPro" id="IPR013647">
    <property type="entry name" value="OligopepF_N_dom"/>
</dbReference>
<protein>
    <recommendedName>
        <fullName evidence="6">Oligopeptidase F</fullName>
        <ecNumber evidence="6">3.4.24.-</ecNumber>
    </recommendedName>
</protein>
<feature type="coiled-coil region" evidence="7">
    <location>
        <begin position="38"/>
        <end position="65"/>
    </location>
</feature>
<feature type="domain" description="Peptidase M3A/M3B catalytic" evidence="8">
    <location>
        <begin position="207"/>
        <end position="586"/>
    </location>
</feature>
<dbReference type="GO" id="GO:0006508">
    <property type="term" value="P:proteolysis"/>
    <property type="evidence" value="ECO:0007669"/>
    <property type="project" value="UniProtKB-KW"/>
</dbReference>
<reference evidence="10 11" key="1">
    <citation type="submission" date="2010-08" db="EMBL/GenBank/DDBJ databases">
        <title>Complete sequence of Clostridium cellulovorans 743B.</title>
        <authorList>
            <consortium name="US DOE Joint Genome Institute"/>
            <person name="Lucas S."/>
            <person name="Copeland A."/>
            <person name="Lapidus A."/>
            <person name="Cheng J.-F."/>
            <person name="Bruce D."/>
            <person name="Goodwin L."/>
            <person name="Pitluck S."/>
            <person name="Chertkov O."/>
            <person name="Detter J.C."/>
            <person name="Han C."/>
            <person name="Tapia R."/>
            <person name="Land M."/>
            <person name="Hauser L."/>
            <person name="Chang Y.-J."/>
            <person name="Jeffries C."/>
            <person name="Kyrpides N."/>
            <person name="Ivanova N."/>
            <person name="Mikhailova N."/>
            <person name="Hemme C.L."/>
            <person name="Woyke T."/>
        </authorList>
    </citation>
    <scope>NUCLEOTIDE SEQUENCE [LARGE SCALE GENOMIC DNA]</scope>
    <source>
        <strain evidence="11">ATCC 35296 / DSM 3052 / OCM 3 / 743B</strain>
    </source>
</reference>
<dbReference type="SUPFAM" id="SSF55486">
    <property type="entry name" value="Metalloproteases ('zincins'), catalytic domain"/>
    <property type="match status" value="1"/>
</dbReference>
<dbReference type="GO" id="GO:0006518">
    <property type="term" value="P:peptide metabolic process"/>
    <property type="evidence" value="ECO:0007669"/>
    <property type="project" value="TreeGrafter"/>
</dbReference>
<name>D9SSU9_CLOC7</name>
<dbReference type="RefSeq" id="WP_010075706.1">
    <property type="nucleotide sequence ID" value="NC_014393.1"/>
</dbReference>
<keyword evidence="5 6" id="KW-0482">Metalloprotease</keyword>
<keyword evidence="2 6" id="KW-0479">Metal-binding</keyword>
<dbReference type="PANTHER" id="PTHR11804">
    <property type="entry name" value="PROTEASE M3 THIMET OLIGOPEPTIDASE-RELATED"/>
    <property type="match status" value="1"/>
</dbReference>
<dbReference type="Gene3D" id="1.20.140.70">
    <property type="entry name" value="Oligopeptidase f, N-terminal domain"/>
    <property type="match status" value="1"/>
</dbReference>
<evidence type="ECO:0000259" key="9">
    <source>
        <dbReference type="Pfam" id="PF08439"/>
    </source>
</evidence>
<evidence type="ECO:0000256" key="7">
    <source>
        <dbReference type="SAM" id="Coils"/>
    </source>
</evidence>
<comment type="similarity">
    <text evidence="6">Belongs to the peptidase M3B family.</text>
</comment>
<dbReference type="AlphaFoldDB" id="D9SSU9"/>
<evidence type="ECO:0000313" key="11">
    <source>
        <dbReference type="Proteomes" id="UP000002730"/>
    </source>
</evidence>
<dbReference type="InterPro" id="IPR001567">
    <property type="entry name" value="Pept_M3A_M3B_dom"/>
</dbReference>
<dbReference type="HOGENOM" id="CLU_021290_2_0_9"/>